<dbReference type="GO" id="GO:0000160">
    <property type="term" value="P:phosphorelay signal transduction system"/>
    <property type="evidence" value="ECO:0007669"/>
    <property type="project" value="UniProtKB-KW"/>
</dbReference>
<comment type="subcellular location">
    <subcellularLocation>
        <location evidence="1">Cytoplasm</location>
    </subcellularLocation>
</comment>
<evidence type="ECO:0000256" key="5">
    <source>
        <dbReference type="ARBA" id="ARBA00023012"/>
    </source>
</evidence>
<dbReference type="SUPFAM" id="SSF46689">
    <property type="entry name" value="Homeodomain-like"/>
    <property type="match status" value="2"/>
</dbReference>
<dbReference type="InterPro" id="IPR051552">
    <property type="entry name" value="HptR"/>
</dbReference>
<dbReference type="Pfam" id="PF00072">
    <property type="entry name" value="Response_reg"/>
    <property type="match status" value="1"/>
</dbReference>
<dbReference type="Pfam" id="PF12833">
    <property type="entry name" value="HTH_18"/>
    <property type="match status" value="1"/>
</dbReference>
<evidence type="ECO:0000256" key="9">
    <source>
        <dbReference type="ARBA" id="ARBA00024867"/>
    </source>
</evidence>
<dbReference type="GO" id="GO:0005737">
    <property type="term" value="C:cytoplasm"/>
    <property type="evidence" value="ECO:0007669"/>
    <property type="project" value="UniProtKB-SubCell"/>
</dbReference>
<dbReference type="InterPro" id="IPR011006">
    <property type="entry name" value="CheY-like_superfamily"/>
</dbReference>
<evidence type="ECO:0000256" key="3">
    <source>
        <dbReference type="ARBA" id="ARBA00022490"/>
    </source>
</evidence>
<organism evidence="13 14">
    <name type="scientific">Porcincola intestinalis</name>
    <dbReference type="NCBI Taxonomy" id="2606632"/>
    <lineage>
        <taxon>Bacteria</taxon>
        <taxon>Bacillati</taxon>
        <taxon>Bacillota</taxon>
        <taxon>Clostridia</taxon>
        <taxon>Lachnospirales</taxon>
        <taxon>Lachnospiraceae</taxon>
        <taxon>Porcincola</taxon>
    </lineage>
</organism>
<keyword evidence="7" id="KW-0238">DNA-binding</keyword>
<dbReference type="PROSITE" id="PS50110">
    <property type="entry name" value="RESPONSE_REGULATORY"/>
    <property type="match status" value="1"/>
</dbReference>
<dbReference type="GO" id="GO:0003700">
    <property type="term" value="F:DNA-binding transcription factor activity"/>
    <property type="evidence" value="ECO:0007669"/>
    <property type="project" value="InterPro"/>
</dbReference>
<dbReference type="InterPro" id="IPR018060">
    <property type="entry name" value="HTH_AraC"/>
</dbReference>
<evidence type="ECO:0000313" key="14">
    <source>
        <dbReference type="Proteomes" id="UP000481852"/>
    </source>
</evidence>
<feature type="domain" description="Response regulatory" evidence="12">
    <location>
        <begin position="3"/>
        <end position="120"/>
    </location>
</feature>
<evidence type="ECO:0000256" key="1">
    <source>
        <dbReference type="ARBA" id="ARBA00004496"/>
    </source>
</evidence>
<feature type="domain" description="HTH araC/xylS-type" evidence="11">
    <location>
        <begin position="429"/>
        <end position="527"/>
    </location>
</feature>
<keyword evidence="8" id="KW-0804">Transcription</keyword>
<evidence type="ECO:0000256" key="8">
    <source>
        <dbReference type="ARBA" id="ARBA00023163"/>
    </source>
</evidence>
<proteinExistence type="predicted"/>
<evidence type="ECO:0000313" key="13">
    <source>
        <dbReference type="EMBL" id="MSS14727.1"/>
    </source>
</evidence>
<dbReference type="SMART" id="SM00342">
    <property type="entry name" value="HTH_ARAC"/>
    <property type="match status" value="1"/>
</dbReference>
<keyword evidence="5" id="KW-0902">Two-component regulatory system</keyword>
<dbReference type="EMBL" id="VULZ01000006">
    <property type="protein sequence ID" value="MSS14727.1"/>
    <property type="molecule type" value="Genomic_DNA"/>
</dbReference>
<comment type="function">
    <text evidence="9">May play the central regulatory role in sporulation. It may be an element of the effector pathway responsible for the activation of sporulation genes in response to nutritional stress. Spo0A may act in concert with spo0H (a sigma factor) to control the expression of some genes that are critical to the sporulation process.</text>
</comment>
<dbReference type="PANTHER" id="PTHR42713:SF3">
    <property type="entry name" value="TRANSCRIPTIONAL REGULATORY PROTEIN HPTR"/>
    <property type="match status" value="1"/>
</dbReference>
<evidence type="ECO:0000256" key="10">
    <source>
        <dbReference type="PROSITE-ProRule" id="PRU00169"/>
    </source>
</evidence>
<reference evidence="13 14" key="1">
    <citation type="submission" date="2019-08" db="EMBL/GenBank/DDBJ databases">
        <title>In-depth cultivation of the pig gut microbiome towards novel bacterial diversity and tailored functional studies.</title>
        <authorList>
            <person name="Wylensek D."/>
            <person name="Hitch T.C.A."/>
            <person name="Clavel T."/>
        </authorList>
    </citation>
    <scope>NUCLEOTIDE SEQUENCE [LARGE SCALE GENOMIC DNA]</scope>
    <source>
        <strain evidence="13 14">Oil+RF-744-WCA-WT-11</strain>
    </source>
</reference>
<name>A0A6L5X5I4_9FIRM</name>
<dbReference type="RefSeq" id="WP_154524878.1">
    <property type="nucleotide sequence ID" value="NZ_VULZ01000006.1"/>
</dbReference>
<dbReference type="GO" id="GO:0043565">
    <property type="term" value="F:sequence-specific DNA binding"/>
    <property type="evidence" value="ECO:0007669"/>
    <property type="project" value="InterPro"/>
</dbReference>
<dbReference type="SUPFAM" id="SSF52172">
    <property type="entry name" value="CheY-like"/>
    <property type="match status" value="1"/>
</dbReference>
<evidence type="ECO:0000259" key="11">
    <source>
        <dbReference type="PROSITE" id="PS01124"/>
    </source>
</evidence>
<keyword evidence="3" id="KW-0963">Cytoplasm</keyword>
<keyword evidence="6" id="KW-0805">Transcription regulation</keyword>
<sequence>MLHVVIADDENRICRLIRMLGHWEQFGMQVDGMASNGPEAIDLLTKNHTDILITDIRMPGISGLELIAQAHGLNPELRFIVISGYADFSYAQEAISLGVSGYLLKPVNEQELNDTLEKIASEIGRKNEREQALRTAVQENEENLDKVKAALALDLIHGVVRDYSSSALKKQNRIETGKGRFLVFCIKADEKACSNPDRIRRGAFDTAHRLVKTELAPFAYDLAVASSGSILCGVILEKNGEERRVDSALRRSIVSLQAQNDVFGKWNFTMGAGERCEIPQDLPASFRHAQIAVGDRILHGCGRLYQMDADTAGLDVQPLLVRFWEQAANAVELKDLAGIDAAVRDLRRGCAGCMNARGWEYFQVVKTVIGCSSQELQLPAMKELTDRGFKALENSSTADEVFTAASQYYRELIGAISQGEKELDERPIRLARRYIMEHYAEPLTLEEVSEIAGLVPNYFSSQFKKVTGDGFAHYLIGVRMDAAKRYLQQTSLPVSEIAGRVGYNDVKYFTKTFIKLNGIKPTVFRKLYG</sequence>
<dbReference type="PROSITE" id="PS01124">
    <property type="entry name" value="HTH_ARAC_FAMILY_2"/>
    <property type="match status" value="1"/>
</dbReference>
<gene>
    <name evidence="13" type="ORF">FYJ35_06675</name>
</gene>
<keyword evidence="4 10" id="KW-0597">Phosphoprotein</keyword>
<evidence type="ECO:0000256" key="2">
    <source>
        <dbReference type="ARBA" id="ARBA00018672"/>
    </source>
</evidence>
<dbReference type="SMART" id="SM00448">
    <property type="entry name" value="REC"/>
    <property type="match status" value="1"/>
</dbReference>
<feature type="modified residue" description="4-aspartylphosphate" evidence="10">
    <location>
        <position position="55"/>
    </location>
</feature>
<comment type="caution">
    <text evidence="13">The sequence shown here is derived from an EMBL/GenBank/DDBJ whole genome shotgun (WGS) entry which is preliminary data.</text>
</comment>
<dbReference type="Proteomes" id="UP000481852">
    <property type="component" value="Unassembled WGS sequence"/>
</dbReference>
<accession>A0A6L5X5I4</accession>
<evidence type="ECO:0000256" key="6">
    <source>
        <dbReference type="ARBA" id="ARBA00023015"/>
    </source>
</evidence>
<dbReference type="AlphaFoldDB" id="A0A6L5X5I4"/>
<evidence type="ECO:0000256" key="7">
    <source>
        <dbReference type="ARBA" id="ARBA00023125"/>
    </source>
</evidence>
<dbReference type="PANTHER" id="PTHR42713">
    <property type="entry name" value="HISTIDINE KINASE-RELATED"/>
    <property type="match status" value="1"/>
</dbReference>
<evidence type="ECO:0000256" key="4">
    <source>
        <dbReference type="ARBA" id="ARBA00022553"/>
    </source>
</evidence>
<dbReference type="Gene3D" id="3.40.50.2300">
    <property type="match status" value="1"/>
</dbReference>
<protein>
    <recommendedName>
        <fullName evidence="2">Stage 0 sporulation protein A homolog</fullName>
    </recommendedName>
</protein>
<dbReference type="CDD" id="cd17536">
    <property type="entry name" value="REC_YesN-like"/>
    <property type="match status" value="1"/>
</dbReference>
<dbReference type="InterPro" id="IPR009057">
    <property type="entry name" value="Homeodomain-like_sf"/>
</dbReference>
<evidence type="ECO:0000259" key="12">
    <source>
        <dbReference type="PROSITE" id="PS50110"/>
    </source>
</evidence>
<dbReference type="Gene3D" id="1.10.10.60">
    <property type="entry name" value="Homeodomain-like"/>
    <property type="match status" value="2"/>
</dbReference>
<keyword evidence="14" id="KW-1185">Reference proteome</keyword>
<dbReference type="InterPro" id="IPR001789">
    <property type="entry name" value="Sig_transdc_resp-reg_receiver"/>
</dbReference>